<feature type="region of interest" description="Disordered" evidence="1">
    <location>
        <begin position="271"/>
        <end position="304"/>
    </location>
</feature>
<evidence type="ECO:0000256" key="2">
    <source>
        <dbReference type="SAM" id="Phobius"/>
    </source>
</evidence>
<keyword evidence="4" id="KW-1185">Reference proteome</keyword>
<keyword evidence="2" id="KW-1133">Transmembrane helix</keyword>
<keyword evidence="2" id="KW-0472">Membrane</keyword>
<evidence type="ECO:0000313" key="3">
    <source>
        <dbReference type="EMBL" id="AOS45563.1"/>
    </source>
</evidence>
<organism evidence="3 4">
    <name type="scientific">Lacunisphaera limnophila</name>
    <dbReference type="NCBI Taxonomy" id="1838286"/>
    <lineage>
        <taxon>Bacteria</taxon>
        <taxon>Pseudomonadati</taxon>
        <taxon>Verrucomicrobiota</taxon>
        <taxon>Opitutia</taxon>
        <taxon>Opitutales</taxon>
        <taxon>Opitutaceae</taxon>
        <taxon>Lacunisphaera</taxon>
    </lineage>
</organism>
<name>A0A1D8AXF5_9BACT</name>
<proteinExistence type="predicted"/>
<feature type="region of interest" description="Disordered" evidence="1">
    <location>
        <begin position="45"/>
        <end position="69"/>
    </location>
</feature>
<reference evidence="3 4" key="1">
    <citation type="submission" date="2016-06" db="EMBL/GenBank/DDBJ databases">
        <title>Three novel species with peptidoglycan cell walls form the new genus Lacunisphaera gen. nov. in the family Opitutaceae of the verrucomicrobial subdivision 4.</title>
        <authorList>
            <person name="Rast P."/>
            <person name="Gloeckner I."/>
            <person name="Jogler M."/>
            <person name="Boedeker C."/>
            <person name="Jeske O."/>
            <person name="Wiegand S."/>
            <person name="Reinhardt R."/>
            <person name="Schumann P."/>
            <person name="Rohde M."/>
            <person name="Spring S."/>
            <person name="Gloeckner F.O."/>
            <person name="Jogler C."/>
        </authorList>
    </citation>
    <scope>NUCLEOTIDE SEQUENCE [LARGE SCALE GENOMIC DNA]</scope>
    <source>
        <strain evidence="3 4">IG16b</strain>
    </source>
</reference>
<dbReference type="STRING" id="1838286.Verru16b_02646"/>
<accession>A0A1D8AXF5</accession>
<dbReference type="Proteomes" id="UP000095228">
    <property type="component" value="Chromosome"/>
</dbReference>
<dbReference type="OrthoDB" id="191532at2"/>
<feature type="transmembrane region" description="Helical" evidence="2">
    <location>
        <begin position="12"/>
        <end position="29"/>
    </location>
</feature>
<protein>
    <submittedName>
        <fullName evidence="3">Uncharacterized protein</fullName>
    </submittedName>
</protein>
<evidence type="ECO:0000313" key="4">
    <source>
        <dbReference type="Proteomes" id="UP000095228"/>
    </source>
</evidence>
<dbReference type="KEGG" id="obg:Verru16b_02646"/>
<keyword evidence="2" id="KW-0812">Transmembrane</keyword>
<evidence type="ECO:0000256" key="1">
    <source>
        <dbReference type="SAM" id="MobiDB-lite"/>
    </source>
</evidence>
<sequence>MSQLITHHYEKLLLATASGVVFAGCAWVWQAQPALQAVRSEPEQPVFTGEAPPRLEPGLPLTKHRWTSPSAQSEGADWRYEVFTPPVIYYNAAARSFAVTPPQYAAEATETVFGLELLAVKRAPYRLQLAGYIGAPGDYLAAFVSSEVPQTLLVRPGRRLEPLGLTLQRFDVRKIAIESDAPGPVYDIAAQAVLLDEQTGAEVLLDSRETKFTDTPLAVFQAPDGKGPARELQAGDSFSDSDATYRIERIQLDPPEVIVARSTPGLAVPETRILRPSGPTPEHMAARPKPLVAPATRGVAAHGQ</sequence>
<dbReference type="RefSeq" id="WP_069962695.1">
    <property type="nucleotide sequence ID" value="NZ_CP016094.1"/>
</dbReference>
<dbReference type="AlphaFoldDB" id="A0A1D8AXF5"/>
<dbReference type="EMBL" id="CP016094">
    <property type="protein sequence ID" value="AOS45563.1"/>
    <property type="molecule type" value="Genomic_DNA"/>
</dbReference>
<gene>
    <name evidence="3" type="ORF">Verru16b_02646</name>
</gene>